<dbReference type="PANTHER" id="PTHR43046:SF14">
    <property type="entry name" value="MUTT_NUDIX FAMILY PROTEIN"/>
    <property type="match status" value="1"/>
</dbReference>
<comment type="caution">
    <text evidence="4">The sequence shown here is derived from an EMBL/GenBank/DDBJ whole genome shotgun (WGS) entry which is preliminary data.</text>
</comment>
<dbReference type="RefSeq" id="WP_188441147.1">
    <property type="nucleotide sequence ID" value="NZ_BMFD01000004.1"/>
</dbReference>
<proteinExistence type="predicted"/>
<dbReference type="InterPro" id="IPR000086">
    <property type="entry name" value="NUDIX_hydrolase_dom"/>
</dbReference>
<dbReference type="Pfam" id="PF00293">
    <property type="entry name" value="NUDIX"/>
    <property type="match status" value="1"/>
</dbReference>
<evidence type="ECO:0000259" key="3">
    <source>
        <dbReference type="PROSITE" id="PS51462"/>
    </source>
</evidence>
<evidence type="ECO:0000256" key="2">
    <source>
        <dbReference type="ARBA" id="ARBA00022801"/>
    </source>
</evidence>
<accession>A0ABQ1M7V9</accession>
<keyword evidence="2" id="KW-0378">Hydrolase</keyword>
<protein>
    <recommendedName>
        <fullName evidence="3">Nudix hydrolase domain-containing protein</fullName>
    </recommendedName>
</protein>
<dbReference type="InterPro" id="IPR015797">
    <property type="entry name" value="NUDIX_hydrolase-like_dom_sf"/>
</dbReference>
<keyword evidence="5" id="KW-1185">Reference proteome</keyword>
<dbReference type="PROSITE" id="PS51462">
    <property type="entry name" value="NUDIX"/>
    <property type="match status" value="1"/>
</dbReference>
<comment type="cofactor">
    <cofactor evidence="1">
        <name>Mg(2+)</name>
        <dbReference type="ChEBI" id="CHEBI:18420"/>
    </cofactor>
</comment>
<feature type="domain" description="Nudix hydrolase" evidence="3">
    <location>
        <begin position="15"/>
        <end position="147"/>
    </location>
</feature>
<organism evidence="4 5">
    <name type="scientific">Belliella aquatica</name>
    <dbReference type="NCBI Taxonomy" id="1323734"/>
    <lineage>
        <taxon>Bacteria</taxon>
        <taxon>Pseudomonadati</taxon>
        <taxon>Bacteroidota</taxon>
        <taxon>Cytophagia</taxon>
        <taxon>Cytophagales</taxon>
        <taxon>Cyclobacteriaceae</taxon>
        <taxon>Belliella</taxon>
    </lineage>
</organism>
<dbReference type="EMBL" id="BMFD01000004">
    <property type="protein sequence ID" value="GGC36384.1"/>
    <property type="molecule type" value="Genomic_DNA"/>
</dbReference>
<gene>
    <name evidence="4" type="ORF">GCM10010993_14030</name>
</gene>
<evidence type="ECO:0000313" key="5">
    <source>
        <dbReference type="Proteomes" id="UP000635885"/>
    </source>
</evidence>
<dbReference type="PANTHER" id="PTHR43046">
    <property type="entry name" value="GDP-MANNOSE MANNOSYL HYDROLASE"/>
    <property type="match status" value="1"/>
</dbReference>
<sequence>MTKLEKEIEEKFGGRLRTRVNGVLIQDEKILMIKHKMGENKFLWNVPGGGMKYGSSVAENLKREYLEETGLEIKVGNFLCTYEYLHKPLHAVELYFEVEAIGGELKMGKDPELSDDLQLITEMSFLDIDNLAFIKKEEKHRLFWGIKSLNDVRMWKGYFNFENNYLK</sequence>
<reference evidence="5" key="1">
    <citation type="journal article" date="2019" name="Int. J. Syst. Evol. Microbiol.">
        <title>The Global Catalogue of Microorganisms (GCM) 10K type strain sequencing project: providing services to taxonomists for standard genome sequencing and annotation.</title>
        <authorList>
            <consortium name="The Broad Institute Genomics Platform"/>
            <consortium name="The Broad Institute Genome Sequencing Center for Infectious Disease"/>
            <person name="Wu L."/>
            <person name="Ma J."/>
        </authorList>
    </citation>
    <scope>NUCLEOTIDE SEQUENCE [LARGE SCALE GENOMIC DNA]</scope>
    <source>
        <strain evidence="5">CGMCC 1.12479</strain>
    </source>
</reference>
<evidence type="ECO:0000313" key="4">
    <source>
        <dbReference type="EMBL" id="GGC36384.1"/>
    </source>
</evidence>
<name>A0ABQ1M7V9_9BACT</name>
<dbReference type="CDD" id="cd18880">
    <property type="entry name" value="NUDIX_ADPRase"/>
    <property type="match status" value="1"/>
</dbReference>
<dbReference type="Proteomes" id="UP000635885">
    <property type="component" value="Unassembled WGS sequence"/>
</dbReference>
<dbReference type="Gene3D" id="3.90.79.10">
    <property type="entry name" value="Nucleoside Triphosphate Pyrophosphohydrolase"/>
    <property type="match status" value="1"/>
</dbReference>
<evidence type="ECO:0000256" key="1">
    <source>
        <dbReference type="ARBA" id="ARBA00001946"/>
    </source>
</evidence>
<dbReference type="SUPFAM" id="SSF55811">
    <property type="entry name" value="Nudix"/>
    <property type="match status" value="1"/>
</dbReference>